<dbReference type="RefSeq" id="WP_163086624.1">
    <property type="nucleotide sequence ID" value="NZ_JAAAWN010000019.1"/>
</dbReference>
<evidence type="ECO:0000256" key="1">
    <source>
        <dbReference type="ARBA" id="ARBA00023211"/>
    </source>
</evidence>
<dbReference type="InterPro" id="IPR013651">
    <property type="entry name" value="ATP-grasp_RimK-type"/>
</dbReference>
<name>A0A7X5RLY9_9ALTE</name>
<dbReference type="SUPFAM" id="SSF56059">
    <property type="entry name" value="Glutathione synthetase ATP-binding domain-like"/>
    <property type="match status" value="1"/>
</dbReference>
<evidence type="ECO:0000256" key="2">
    <source>
        <dbReference type="PROSITE-ProRule" id="PRU00409"/>
    </source>
</evidence>
<dbReference type="Gene3D" id="3.30.470.20">
    <property type="entry name" value="ATP-grasp fold, B domain"/>
    <property type="match status" value="1"/>
</dbReference>
<dbReference type="AlphaFoldDB" id="A0A7X5RLY9"/>
<sequence length="308" mass="35098">MYIALLGSENEPQIIHLMQALQAQGQQTVVVNTQHFGERWQLSYDPDFNDGILHFGPASAILAVPTVERLAMSQISAVYWHQYLPPTCKGEDDAHTQWLTQEITSTLLCWFNFSETRWVNSIAAIRAHQCKPTQMRAAAKIGANIPYTFVGNCEQVAYQFCCNMREVIYKPVKGGKTTQFLQKHRHLRRHLSQFLATQPVTFQAYIEGTNIRSYVLGNEVISIQIDSDSVDFRDDESAQPCLTLLPKNMQDLALAICRELGMYWCAIDWRKTAKGKYYFLEANPCPFFLHVENVTGVDITGRLIKLLT</sequence>
<dbReference type="InterPro" id="IPR011761">
    <property type="entry name" value="ATP-grasp"/>
</dbReference>
<dbReference type="GO" id="GO:0005737">
    <property type="term" value="C:cytoplasm"/>
    <property type="evidence" value="ECO:0007669"/>
    <property type="project" value="TreeGrafter"/>
</dbReference>
<comment type="caution">
    <text evidence="4">The sequence shown here is derived from an EMBL/GenBank/DDBJ whole genome shotgun (WGS) entry which is preliminary data.</text>
</comment>
<dbReference type="PROSITE" id="PS50975">
    <property type="entry name" value="ATP_GRASP"/>
    <property type="match status" value="1"/>
</dbReference>
<dbReference type="GO" id="GO:0018169">
    <property type="term" value="F:ribosomal S6-glutamic acid ligase activity"/>
    <property type="evidence" value="ECO:0007669"/>
    <property type="project" value="TreeGrafter"/>
</dbReference>
<proteinExistence type="predicted"/>
<dbReference type="Proteomes" id="UP000470213">
    <property type="component" value="Unassembled WGS sequence"/>
</dbReference>
<protein>
    <recommendedName>
        <fullName evidence="3">ATP-grasp domain-containing protein</fullName>
    </recommendedName>
</protein>
<dbReference type="EMBL" id="JAAAWN010000019">
    <property type="protein sequence ID" value="NDV92206.1"/>
    <property type="molecule type" value="Genomic_DNA"/>
</dbReference>
<reference evidence="4 5" key="1">
    <citation type="submission" date="2020-01" db="EMBL/GenBank/DDBJ databases">
        <authorList>
            <person name="Chen J."/>
            <person name="Zhu S."/>
            <person name="Yang J."/>
        </authorList>
    </citation>
    <scope>NUCLEOTIDE SEQUENCE [LARGE SCALE GENOMIC DNA]</scope>
    <source>
        <strain evidence="4 5">345S023</strain>
    </source>
</reference>
<evidence type="ECO:0000313" key="5">
    <source>
        <dbReference type="Proteomes" id="UP000470213"/>
    </source>
</evidence>
<dbReference type="GO" id="GO:0005524">
    <property type="term" value="F:ATP binding"/>
    <property type="evidence" value="ECO:0007669"/>
    <property type="project" value="UniProtKB-UniRule"/>
</dbReference>
<dbReference type="Pfam" id="PF08443">
    <property type="entry name" value="RimK"/>
    <property type="match status" value="1"/>
</dbReference>
<dbReference type="PANTHER" id="PTHR21621:SF0">
    <property type="entry name" value="BETA-CITRYLGLUTAMATE SYNTHASE B-RELATED"/>
    <property type="match status" value="1"/>
</dbReference>
<dbReference type="PANTHER" id="PTHR21621">
    <property type="entry name" value="RIBOSOMAL PROTEIN S6 MODIFICATION PROTEIN"/>
    <property type="match status" value="1"/>
</dbReference>
<feature type="domain" description="ATP-grasp" evidence="3">
    <location>
        <begin position="135"/>
        <end position="308"/>
    </location>
</feature>
<keyword evidence="1" id="KW-0464">Manganese</keyword>
<dbReference type="GO" id="GO:0046872">
    <property type="term" value="F:metal ion binding"/>
    <property type="evidence" value="ECO:0007669"/>
    <property type="project" value="InterPro"/>
</dbReference>
<evidence type="ECO:0000259" key="3">
    <source>
        <dbReference type="PROSITE" id="PS50975"/>
    </source>
</evidence>
<organism evidence="4 5">
    <name type="scientific">Alteromonas profundi</name>
    <dbReference type="NCBI Taxonomy" id="2696062"/>
    <lineage>
        <taxon>Bacteria</taxon>
        <taxon>Pseudomonadati</taxon>
        <taxon>Pseudomonadota</taxon>
        <taxon>Gammaproteobacteria</taxon>
        <taxon>Alteromonadales</taxon>
        <taxon>Alteromonadaceae</taxon>
        <taxon>Alteromonas/Salinimonas group</taxon>
        <taxon>Alteromonas</taxon>
    </lineage>
</organism>
<evidence type="ECO:0000313" key="4">
    <source>
        <dbReference type="EMBL" id="NDV92206.1"/>
    </source>
</evidence>
<keyword evidence="2" id="KW-0067">ATP-binding</keyword>
<dbReference type="GO" id="GO:0009432">
    <property type="term" value="P:SOS response"/>
    <property type="evidence" value="ECO:0007669"/>
    <property type="project" value="TreeGrafter"/>
</dbReference>
<accession>A0A7X5RLY9</accession>
<keyword evidence="5" id="KW-1185">Reference proteome</keyword>
<gene>
    <name evidence="4" type="ORF">GTH32_13575</name>
</gene>
<keyword evidence="2" id="KW-0547">Nucleotide-binding</keyword>